<dbReference type="AlphaFoldDB" id="A0A0E0ERS4"/>
<dbReference type="Proteomes" id="UP000008021">
    <property type="component" value="Chromosome 9"/>
</dbReference>
<evidence type="ECO:0000313" key="2">
    <source>
        <dbReference type="EnsemblPlants" id="OMERI09G06860.1"/>
    </source>
</evidence>
<organism evidence="2">
    <name type="scientific">Oryza meridionalis</name>
    <dbReference type="NCBI Taxonomy" id="40149"/>
    <lineage>
        <taxon>Eukaryota</taxon>
        <taxon>Viridiplantae</taxon>
        <taxon>Streptophyta</taxon>
        <taxon>Embryophyta</taxon>
        <taxon>Tracheophyta</taxon>
        <taxon>Spermatophyta</taxon>
        <taxon>Magnoliopsida</taxon>
        <taxon>Liliopsida</taxon>
        <taxon>Poales</taxon>
        <taxon>Poaceae</taxon>
        <taxon>BOP clade</taxon>
        <taxon>Oryzoideae</taxon>
        <taxon>Oryzeae</taxon>
        <taxon>Oryzinae</taxon>
        <taxon>Oryza</taxon>
    </lineage>
</organism>
<reference evidence="2" key="2">
    <citation type="submission" date="2018-05" db="EMBL/GenBank/DDBJ databases">
        <title>OmerRS3 (Oryza meridionalis Reference Sequence Version 3).</title>
        <authorList>
            <person name="Zhang J."/>
            <person name="Kudrna D."/>
            <person name="Lee S."/>
            <person name="Talag J."/>
            <person name="Welchert J."/>
            <person name="Wing R.A."/>
        </authorList>
    </citation>
    <scope>NUCLEOTIDE SEQUENCE [LARGE SCALE GENOMIC DNA]</scope>
    <source>
        <strain evidence="2">cv. OR44</strain>
    </source>
</reference>
<protein>
    <submittedName>
        <fullName evidence="2">Uncharacterized protein</fullName>
    </submittedName>
</protein>
<keyword evidence="3" id="KW-1185">Reference proteome</keyword>
<dbReference type="EnsemblPlants" id="OMERI09G06860.1">
    <property type="protein sequence ID" value="OMERI09G06860.1"/>
    <property type="gene ID" value="OMERI09G06860"/>
</dbReference>
<feature type="region of interest" description="Disordered" evidence="1">
    <location>
        <begin position="77"/>
        <end position="103"/>
    </location>
</feature>
<dbReference type="HOGENOM" id="CLU_1463494_0_0_1"/>
<dbReference type="Gramene" id="OMERI09G06860.1">
    <property type="protein sequence ID" value="OMERI09G06860.1"/>
    <property type="gene ID" value="OMERI09G06860"/>
</dbReference>
<reference evidence="2" key="1">
    <citation type="submission" date="2015-04" db="UniProtKB">
        <authorList>
            <consortium name="EnsemblPlants"/>
        </authorList>
    </citation>
    <scope>IDENTIFICATION</scope>
</reference>
<evidence type="ECO:0000313" key="3">
    <source>
        <dbReference type="Proteomes" id="UP000008021"/>
    </source>
</evidence>
<proteinExistence type="predicted"/>
<accession>A0A0E0ERS4</accession>
<sequence>MTCLDASHRLQPICLDEGESLPSLTQLMHAVTIGGPGRIWTAARALRTAVHWIQKARCRSTAAMTAGGLPVAWRPRDNRRTSHCDGADAVDDVNEAPGNSHAPWRLEGEERLTRSRPPPREYTPCRCRGHSASLTARAAHEVKRGEGGSTEGRSSEMGGQYAGKNLGNVLEVAGGGELNRGRQGV</sequence>
<feature type="compositionally biased region" description="Basic and acidic residues" evidence="1">
    <location>
        <begin position="77"/>
        <end position="86"/>
    </location>
</feature>
<evidence type="ECO:0000256" key="1">
    <source>
        <dbReference type="SAM" id="MobiDB-lite"/>
    </source>
</evidence>
<feature type="region of interest" description="Disordered" evidence="1">
    <location>
        <begin position="136"/>
        <end position="162"/>
    </location>
</feature>
<name>A0A0E0ERS4_9ORYZ</name>